<comment type="caution">
    <text evidence="1">The sequence shown here is derived from an EMBL/GenBank/DDBJ whole genome shotgun (WGS) entry which is preliminary data.</text>
</comment>
<gene>
    <name evidence="1" type="ORF">NDU88_000618</name>
</gene>
<name>A0AAV7L7G6_PLEWA</name>
<organism evidence="1 2">
    <name type="scientific">Pleurodeles waltl</name>
    <name type="common">Iberian ribbed newt</name>
    <dbReference type="NCBI Taxonomy" id="8319"/>
    <lineage>
        <taxon>Eukaryota</taxon>
        <taxon>Metazoa</taxon>
        <taxon>Chordata</taxon>
        <taxon>Craniata</taxon>
        <taxon>Vertebrata</taxon>
        <taxon>Euteleostomi</taxon>
        <taxon>Amphibia</taxon>
        <taxon>Batrachia</taxon>
        <taxon>Caudata</taxon>
        <taxon>Salamandroidea</taxon>
        <taxon>Salamandridae</taxon>
        <taxon>Pleurodelinae</taxon>
        <taxon>Pleurodeles</taxon>
    </lineage>
</organism>
<protein>
    <submittedName>
        <fullName evidence="1">Uncharacterized protein</fullName>
    </submittedName>
</protein>
<accession>A0AAV7L7G6</accession>
<dbReference type="Proteomes" id="UP001066276">
    <property type="component" value="Chromosome 11"/>
</dbReference>
<dbReference type="EMBL" id="JANPWB010000015">
    <property type="protein sequence ID" value="KAJ1087447.1"/>
    <property type="molecule type" value="Genomic_DNA"/>
</dbReference>
<evidence type="ECO:0000313" key="2">
    <source>
        <dbReference type="Proteomes" id="UP001066276"/>
    </source>
</evidence>
<proteinExistence type="predicted"/>
<dbReference type="AlphaFoldDB" id="A0AAV7L7G6"/>
<keyword evidence="2" id="KW-1185">Reference proteome</keyword>
<reference evidence="1" key="1">
    <citation type="journal article" date="2022" name="bioRxiv">
        <title>Sequencing and chromosome-scale assembly of the giantPleurodeles waltlgenome.</title>
        <authorList>
            <person name="Brown T."/>
            <person name="Elewa A."/>
            <person name="Iarovenko S."/>
            <person name="Subramanian E."/>
            <person name="Araus A.J."/>
            <person name="Petzold A."/>
            <person name="Susuki M."/>
            <person name="Suzuki K.-i.T."/>
            <person name="Hayashi T."/>
            <person name="Toyoda A."/>
            <person name="Oliveira C."/>
            <person name="Osipova E."/>
            <person name="Leigh N.D."/>
            <person name="Simon A."/>
            <person name="Yun M.H."/>
        </authorList>
    </citation>
    <scope>NUCLEOTIDE SEQUENCE</scope>
    <source>
        <strain evidence="1">20211129_DDA</strain>
        <tissue evidence="1">Liver</tissue>
    </source>
</reference>
<evidence type="ECO:0000313" key="1">
    <source>
        <dbReference type="EMBL" id="KAJ1087447.1"/>
    </source>
</evidence>
<sequence>MVPVGLQQKPCRRLGLMLRCAWCQGRGGTQPAAEGSVRLPGLCQLARTGRGARSPGCTDYHSPGCEGISSRPGDYRAAGPAHRLCLGGRRGAGEVGGTEGWTGTGLEWESRGGQRLEASQLPQCAIYIFTLTLNLERGRKGKGRSYRKCSGCSDTGAHGLGRVHFSQLEAVFFFTSKPGNGGPVCLLGLMTPVALQLLW</sequence>